<sequence length="61" mass="6864">MFLNDMVNNLSISEILNESKIDANVLDDYLSDPETVHQLQKALDRMERNLAASPPSFTLGK</sequence>
<dbReference type="OrthoDB" id="737510at2759"/>
<keyword evidence="2" id="KW-1185">Reference proteome</keyword>
<accession>A0A8S4QMJ4</accession>
<organism evidence="1 2">
    <name type="scientific">Pararge aegeria aegeria</name>
    <dbReference type="NCBI Taxonomy" id="348720"/>
    <lineage>
        <taxon>Eukaryota</taxon>
        <taxon>Metazoa</taxon>
        <taxon>Ecdysozoa</taxon>
        <taxon>Arthropoda</taxon>
        <taxon>Hexapoda</taxon>
        <taxon>Insecta</taxon>
        <taxon>Pterygota</taxon>
        <taxon>Neoptera</taxon>
        <taxon>Endopterygota</taxon>
        <taxon>Lepidoptera</taxon>
        <taxon>Glossata</taxon>
        <taxon>Ditrysia</taxon>
        <taxon>Papilionoidea</taxon>
        <taxon>Nymphalidae</taxon>
        <taxon>Satyrinae</taxon>
        <taxon>Satyrini</taxon>
        <taxon>Parargina</taxon>
        <taxon>Pararge</taxon>
    </lineage>
</organism>
<protein>
    <submittedName>
        <fullName evidence="1">Jg2093 protein</fullName>
    </submittedName>
</protein>
<evidence type="ECO:0000313" key="2">
    <source>
        <dbReference type="Proteomes" id="UP000838756"/>
    </source>
</evidence>
<reference evidence="1" key="1">
    <citation type="submission" date="2022-03" db="EMBL/GenBank/DDBJ databases">
        <authorList>
            <person name="Lindestad O."/>
        </authorList>
    </citation>
    <scope>NUCLEOTIDE SEQUENCE</scope>
</reference>
<dbReference type="AlphaFoldDB" id="A0A8S4QMJ4"/>
<dbReference type="EMBL" id="CAKXAJ010012728">
    <property type="protein sequence ID" value="CAH2215766.1"/>
    <property type="molecule type" value="Genomic_DNA"/>
</dbReference>
<proteinExistence type="predicted"/>
<comment type="caution">
    <text evidence="1">The sequence shown here is derived from an EMBL/GenBank/DDBJ whole genome shotgun (WGS) entry which is preliminary data.</text>
</comment>
<evidence type="ECO:0000313" key="1">
    <source>
        <dbReference type="EMBL" id="CAH2215766.1"/>
    </source>
</evidence>
<name>A0A8S4QMJ4_9NEOP</name>
<feature type="non-terminal residue" evidence="1">
    <location>
        <position position="1"/>
    </location>
</feature>
<dbReference type="Proteomes" id="UP000838756">
    <property type="component" value="Unassembled WGS sequence"/>
</dbReference>
<gene>
    <name evidence="1" type="primary">jg2093</name>
    <name evidence="1" type="ORF">PAEG_LOCUS3852</name>
</gene>